<dbReference type="Proteomes" id="UP001497516">
    <property type="component" value="Chromosome 8"/>
</dbReference>
<dbReference type="EMBL" id="OZ034821">
    <property type="protein sequence ID" value="CAL1407015.1"/>
    <property type="molecule type" value="Genomic_DNA"/>
</dbReference>
<evidence type="ECO:0000313" key="3">
    <source>
        <dbReference type="EMBL" id="CAL1407015.1"/>
    </source>
</evidence>
<dbReference type="EMBL" id="OZ034817">
    <property type="protein sequence ID" value="CAL1383393.1"/>
    <property type="molecule type" value="Genomic_DNA"/>
</dbReference>
<proteinExistence type="predicted"/>
<organism evidence="2 4">
    <name type="scientific">Linum trigynum</name>
    <dbReference type="NCBI Taxonomy" id="586398"/>
    <lineage>
        <taxon>Eukaryota</taxon>
        <taxon>Viridiplantae</taxon>
        <taxon>Streptophyta</taxon>
        <taxon>Embryophyta</taxon>
        <taxon>Tracheophyta</taxon>
        <taxon>Spermatophyta</taxon>
        <taxon>Magnoliopsida</taxon>
        <taxon>eudicotyledons</taxon>
        <taxon>Gunneridae</taxon>
        <taxon>Pentapetalae</taxon>
        <taxon>rosids</taxon>
        <taxon>fabids</taxon>
        <taxon>Malpighiales</taxon>
        <taxon>Linaceae</taxon>
        <taxon>Linum</taxon>
    </lineage>
</organism>
<protein>
    <submittedName>
        <fullName evidence="2">Uncharacterized protein</fullName>
    </submittedName>
</protein>
<feature type="region of interest" description="Disordered" evidence="1">
    <location>
        <begin position="25"/>
        <end position="79"/>
    </location>
</feature>
<keyword evidence="4" id="KW-1185">Reference proteome</keyword>
<evidence type="ECO:0000256" key="1">
    <source>
        <dbReference type="SAM" id="MobiDB-lite"/>
    </source>
</evidence>
<sequence length="79" mass="8703">MSEGIKPMSCQGSDRDLIMEARLRASTSSSQDKVTRSTPTQPGIEAIKYPPTPRRDKGLQGDGYQPVNKTGQGAPRQWR</sequence>
<evidence type="ECO:0000313" key="4">
    <source>
        <dbReference type="Proteomes" id="UP001497516"/>
    </source>
</evidence>
<dbReference type="AlphaFoldDB" id="A0AAV2ECT2"/>
<name>A0AAV2ECT2_9ROSI</name>
<gene>
    <name evidence="2" type="ORF">LTRI10_LOCUS24672</name>
    <name evidence="3" type="ORF">LTRI10_LOCUS46706</name>
</gene>
<evidence type="ECO:0000313" key="2">
    <source>
        <dbReference type="EMBL" id="CAL1383393.1"/>
    </source>
</evidence>
<feature type="compositionally biased region" description="Polar residues" evidence="1">
    <location>
        <begin position="25"/>
        <end position="41"/>
    </location>
</feature>
<reference evidence="2 4" key="1">
    <citation type="submission" date="2024-04" db="EMBL/GenBank/DDBJ databases">
        <authorList>
            <person name="Fracassetti M."/>
        </authorList>
    </citation>
    <scope>NUCLEOTIDE SEQUENCE [LARGE SCALE GENOMIC DNA]</scope>
</reference>
<accession>A0AAV2ECT2</accession>
<dbReference type="Proteomes" id="UP001497516">
    <property type="component" value="Chromosome 4"/>
</dbReference>